<dbReference type="InterPro" id="IPR004358">
    <property type="entry name" value="Sig_transdc_His_kin-like_C"/>
</dbReference>
<dbReference type="FunFam" id="1.10.287.130:FF:000001">
    <property type="entry name" value="Two-component sensor histidine kinase"/>
    <property type="match status" value="1"/>
</dbReference>
<dbReference type="PROSITE" id="PS50109">
    <property type="entry name" value="HIS_KIN"/>
    <property type="match status" value="1"/>
</dbReference>
<comment type="catalytic activity">
    <reaction evidence="1">
        <text>ATP + protein L-histidine = ADP + protein N-phospho-L-histidine.</text>
        <dbReference type="EC" id="2.7.13.3"/>
    </reaction>
</comment>
<keyword evidence="12 15" id="KW-1133">Transmembrane helix</keyword>
<dbReference type="PANTHER" id="PTHR43047:SF72">
    <property type="entry name" value="OSMOSENSING HISTIDINE PROTEIN KINASE SLN1"/>
    <property type="match status" value="1"/>
</dbReference>
<gene>
    <name evidence="17" type="ORF">A2Z11_04545</name>
</gene>
<dbReference type="CDD" id="cd18773">
    <property type="entry name" value="PDC1_HK_sensor"/>
    <property type="match status" value="1"/>
</dbReference>
<name>A0A1G1WDI4_9BACT</name>
<evidence type="ECO:0000256" key="15">
    <source>
        <dbReference type="SAM" id="Phobius"/>
    </source>
</evidence>
<dbReference type="AlphaFoldDB" id="A0A1G1WDI4"/>
<comment type="caution">
    <text evidence="17">The sequence shown here is derived from an EMBL/GenBank/DDBJ whole genome shotgun (WGS) entry which is preliminary data.</text>
</comment>
<evidence type="ECO:0000259" key="16">
    <source>
        <dbReference type="PROSITE" id="PS50109"/>
    </source>
</evidence>
<dbReference type="CDD" id="cd00082">
    <property type="entry name" value="HisKA"/>
    <property type="match status" value="1"/>
</dbReference>
<dbReference type="GO" id="GO:0045121">
    <property type="term" value="C:membrane raft"/>
    <property type="evidence" value="ECO:0007669"/>
    <property type="project" value="UniProtKB-SubCell"/>
</dbReference>
<dbReference type="EC" id="2.7.13.3" evidence="4"/>
<dbReference type="FunFam" id="3.30.565.10:FF:000023">
    <property type="entry name" value="PAS domain-containing sensor histidine kinase"/>
    <property type="match status" value="1"/>
</dbReference>
<sequence length="443" mass="50097">MILPAADFIKRNSQFTYSIILIILIPAALVFNTLWTLRAVNRDVNLQLRREAVLVGSVLGNMSTEELKNREFLNKKFAKIQEEEPEIQNITVLVPNEENKFDAAATTNRLGKSGSDPVLSQFVWSSGKSHAAEVIDRTTNTRAWSVIAPIKDDDGKQIAMVDVKISTKKVDDVISRTIRDSIIVLSATVVIVLLLLINHFRFFEYARLFRKLKEVDEMKDDFISMASHELRTPLTAIRGYTELLLRNPTVTADEKATKDAKTIAAGSERLSDLVEDLLNVSRIEQDRMKFDMKPVKLDFLISTALNEIRVQAEQKGLRVELTPVSPQPNIMADEDRIKQIFVNIIDNAVKYTKEGSVTINQRVEGETIRTFVNDTGIGMSPEARENLFEKFYRIKNDDTKNIPGSGLGLWITKQIVERMKGKIFVDSIEGKGSQFTIVFPIQH</sequence>
<keyword evidence="8 15" id="KW-0812">Transmembrane</keyword>
<dbReference type="InterPro" id="IPR003594">
    <property type="entry name" value="HATPase_dom"/>
</dbReference>
<dbReference type="GO" id="GO:0005886">
    <property type="term" value="C:plasma membrane"/>
    <property type="evidence" value="ECO:0007669"/>
    <property type="project" value="UniProtKB-SubCell"/>
</dbReference>
<evidence type="ECO:0000256" key="6">
    <source>
        <dbReference type="ARBA" id="ARBA00022553"/>
    </source>
</evidence>
<evidence type="ECO:0000256" key="5">
    <source>
        <dbReference type="ARBA" id="ARBA00022475"/>
    </source>
</evidence>
<evidence type="ECO:0000256" key="4">
    <source>
        <dbReference type="ARBA" id="ARBA00012438"/>
    </source>
</evidence>
<feature type="transmembrane region" description="Helical" evidence="15">
    <location>
        <begin position="15"/>
        <end position="40"/>
    </location>
</feature>
<dbReference type="InterPro" id="IPR003661">
    <property type="entry name" value="HisK_dim/P_dom"/>
</dbReference>
<protein>
    <recommendedName>
        <fullName evidence="4">histidine kinase</fullName>
        <ecNumber evidence="4">2.7.13.3</ecNumber>
    </recommendedName>
</protein>
<dbReference type="STRING" id="1802596.A2Z11_04545"/>
<evidence type="ECO:0000256" key="13">
    <source>
        <dbReference type="ARBA" id="ARBA00023012"/>
    </source>
</evidence>
<dbReference type="GO" id="GO:0005524">
    <property type="term" value="F:ATP binding"/>
    <property type="evidence" value="ECO:0007669"/>
    <property type="project" value="UniProtKB-KW"/>
</dbReference>
<evidence type="ECO:0000256" key="2">
    <source>
        <dbReference type="ARBA" id="ARBA00004314"/>
    </source>
</evidence>
<keyword evidence="9" id="KW-0547">Nucleotide-binding</keyword>
<evidence type="ECO:0000256" key="9">
    <source>
        <dbReference type="ARBA" id="ARBA00022741"/>
    </source>
</evidence>
<keyword evidence="6" id="KW-0597">Phosphoprotein</keyword>
<evidence type="ECO:0000256" key="1">
    <source>
        <dbReference type="ARBA" id="ARBA00000085"/>
    </source>
</evidence>
<organism evidence="17 18">
    <name type="scientific">Candidatus Woykebacteria bacterium RBG_16_43_9</name>
    <dbReference type="NCBI Taxonomy" id="1802596"/>
    <lineage>
        <taxon>Bacteria</taxon>
        <taxon>Candidatus Woykeibacteriota</taxon>
    </lineage>
</organism>
<evidence type="ECO:0000313" key="18">
    <source>
        <dbReference type="Proteomes" id="UP000176389"/>
    </source>
</evidence>
<keyword evidence="13" id="KW-0902">Two-component regulatory system</keyword>
<keyword evidence="10" id="KW-0418">Kinase</keyword>
<dbReference type="Gene3D" id="3.30.565.10">
    <property type="entry name" value="Histidine kinase-like ATPase, C-terminal domain"/>
    <property type="match status" value="1"/>
</dbReference>
<evidence type="ECO:0000256" key="7">
    <source>
        <dbReference type="ARBA" id="ARBA00022679"/>
    </source>
</evidence>
<dbReference type="Pfam" id="PF02518">
    <property type="entry name" value="HATPase_c"/>
    <property type="match status" value="1"/>
</dbReference>
<dbReference type="Gene3D" id="1.10.287.130">
    <property type="match status" value="1"/>
</dbReference>
<dbReference type="SUPFAM" id="SSF103190">
    <property type="entry name" value="Sensory domain-like"/>
    <property type="match status" value="1"/>
</dbReference>
<accession>A0A1G1WDI4</accession>
<evidence type="ECO:0000256" key="10">
    <source>
        <dbReference type="ARBA" id="ARBA00022777"/>
    </source>
</evidence>
<dbReference type="GO" id="GO:0009927">
    <property type="term" value="F:histidine phosphotransfer kinase activity"/>
    <property type="evidence" value="ECO:0007669"/>
    <property type="project" value="TreeGrafter"/>
</dbReference>
<dbReference type="SMART" id="SM00387">
    <property type="entry name" value="HATPase_c"/>
    <property type="match status" value="1"/>
</dbReference>
<evidence type="ECO:0000256" key="3">
    <source>
        <dbReference type="ARBA" id="ARBA00004651"/>
    </source>
</evidence>
<keyword evidence="7" id="KW-0808">Transferase</keyword>
<comment type="subcellular location">
    <subcellularLocation>
        <location evidence="3">Cell membrane</location>
        <topology evidence="3">Multi-pass membrane protein</topology>
    </subcellularLocation>
    <subcellularLocation>
        <location evidence="2">Membrane raft</location>
        <topology evidence="2">Multi-pass membrane protein</topology>
    </subcellularLocation>
</comment>
<dbReference type="InterPro" id="IPR036890">
    <property type="entry name" value="HATPase_C_sf"/>
</dbReference>
<evidence type="ECO:0000256" key="14">
    <source>
        <dbReference type="ARBA" id="ARBA00023136"/>
    </source>
</evidence>
<dbReference type="InterPro" id="IPR005467">
    <property type="entry name" value="His_kinase_dom"/>
</dbReference>
<proteinExistence type="predicted"/>
<dbReference type="InterPro" id="IPR029151">
    <property type="entry name" value="Sensor-like_sf"/>
</dbReference>
<feature type="domain" description="Histidine kinase" evidence="16">
    <location>
        <begin position="225"/>
        <end position="443"/>
    </location>
</feature>
<evidence type="ECO:0000256" key="8">
    <source>
        <dbReference type="ARBA" id="ARBA00022692"/>
    </source>
</evidence>
<evidence type="ECO:0000313" key="17">
    <source>
        <dbReference type="EMBL" id="OGY25691.1"/>
    </source>
</evidence>
<dbReference type="Pfam" id="PF00512">
    <property type="entry name" value="HisKA"/>
    <property type="match status" value="1"/>
</dbReference>
<keyword evidence="11" id="KW-0067">ATP-binding</keyword>
<evidence type="ECO:0000256" key="12">
    <source>
        <dbReference type="ARBA" id="ARBA00022989"/>
    </source>
</evidence>
<dbReference type="GO" id="GO:0000155">
    <property type="term" value="F:phosphorelay sensor kinase activity"/>
    <property type="evidence" value="ECO:0007669"/>
    <property type="project" value="InterPro"/>
</dbReference>
<evidence type="ECO:0000256" key="11">
    <source>
        <dbReference type="ARBA" id="ARBA00022840"/>
    </source>
</evidence>
<reference evidence="17 18" key="1">
    <citation type="journal article" date="2016" name="Nat. Commun.">
        <title>Thousands of microbial genomes shed light on interconnected biogeochemical processes in an aquifer system.</title>
        <authorList>
            <person name="Anantharaman K."/>
            <person name="Brown C.T."/>
            <person name="Hug L.A."/>
            <person name="Sharon I."/>
            <person name="Castelle C.J."/>
            <person name="Probst A.J."/>
            <person name="Thomas B.C."/>
            <person name="Singh A."/>
            <person name="Wilkins M.J."/>
            <person name="Karaoz U."/>
            <person name="Brodie E.L."/>
            <person name="Williams K.H."/>
            <person name="Hubbard S.S."/>
            <person name="Banfield J.F."/>
        </authorList>
    </citation>
    <scope>NUCLEOTIDE SEQUENCE [LARGE SCALE GENOMIC DNA]</scope>
</reference>
<dbReference type="InterPro" id="IPR036097">
    <property type="entry name" value="HisK_dim/P_sf"/>
</dbReference>
<dbReference type="EMBL" id="MHCS01000041">
    <property type="protein sequence ID" value="OGY25691.1"/>
    <property type="molecule type" value="Genomic_DNA"/>
</dbReference>
<dbReference type="PANTHER" id="PTHR43047">
    <property type="entry name" value="TWO-COMPONENT HISTIDINE PROTEIN KINASE"/>
    <property type="match status" value="1"/>
</dbReference>
<keyword evidence="5" id="KW-1003">Cell membrane</keyword>
<dbReference type="SUPFAM" id="SSF55874">
    <property type="entry name" value="ATPase domain of HSP90 chaperone/DNA topoisomerase II/histidine kinase"/>
    <property type="match status" value="1"/>
</dbReference>
<dbReference type="SUPFAM" id="SSF47384">
    <property type="entry name" value="Homodimeric domain of signal transducing histidine kinase"/>
    <property type="match status" value="1"/>
</dbReference>
<feature type="transmembrane region" description="Helical" evidence="15">
    <location>
        <begin position="182"/>
        <end position="203"/>
    </location>
</feature>
<dbReference type="SMART" id="SM00388">
    <property type="entry name" value="HisKA"/>
    <property type="match status" value="1"/>
</dbReference>
<dbReference type="PRINTS" id="PR00344">
    <property type="entry name" value="BCTRLSENSOR"/>
</dbReference>
<keyword evidence="14 15" id="KW-0472">Membrane</keyword>
<dbReference type="Proteomes" id="UP000176389">
    <property type="component" value="Unassembled WGS sequence"/>
</dbReference>